<feature type="compositionally biased region" description="Polar residues" evidence="1">
    <location>
        <begin position="1"/>
        <end position="15"/>
    </location>
</feature>
<evidence type="ECO:0000313" key="3">
    <source>
        <dbReference type="Proteomes" id="UP000792457"/>
    </source>
</evidence>
<name>A0A8K0KP33_LADFU</name>
<gene>
    <name evidence="2" type="ORF">J437_LFUL002442</name>
</gene>
<protein>
    <submittedName>
        <fullName evidence="2">Uncharacterized protein</fullName>
    </submittedName>
</protein>
<dbReference type="EMBL" id="KZ309230">
    <property type="protein sequence ID" value="KAG8237833.1"/>
    <property type="molecule type" value="Genomic_DNA"/>
</dbReference>
<evidence type="ECO:0000313" key="2">
    <source>
        <dbReference type="EMBL" id="KAG8237833.1"/>
    </source>
</evidence>
<dbReference type="AlphaFoldDB" id="A0A8K0KP33"/>
<feature type="region of interest" description="Disordered" evidence="1">
    <location>
        <begin position="1"/>
        <end position="22"/>
    </location>
</feature>
<feature type="region of interest" description="Disordered" evidence="1">
    <location>
        <begin position="176"/>
        <end position="199"/>
    </location>
</feature>
<reference evidence="2" key="2">
    <citation type="submission" date="2017-10" db="EMBL/GenBank/DDBJ databases">
        <title>Ladona fulva Genome sequencing and assembly.</title>
        <authorList>
            <person name="Murali S."/>
            <person name="Richards S."/>
            <person name="Bandaranaike D."/>
            <person name="Bellair M."/>
            <person name="Blankenburg K."/>
            <person name="Chao H."/>
            <person name="Dinh H."/>
            <person name="Doddapaneni H."/>
            <person name="Dugan-Rocha S."/>
            <person name="Elkadiri S."/>
            <person name="Gnanaolivu R."/>
            <person name="Hernandez B."/>
            <person name="Skinner E."/>
            <person name="Javaid M."/>
            <person name="Lee S."/>
            <person name="Li M."/>
            <person name="Ming W."/>
            <person name="Munidasa M."/>
            <person name="Muniz J."/>
            <person name="Nguyen L."/>
            <person name="Hughes D."/>
            <person name="Osuji N."/>
            <person name="Pu L.-L."/>
            <person name="Puazo M."/>
            <person name="Qu C."/>
            <person name="Quiroz J."/>
            <person name="Raj R."/>
            <person name="Weissenberger G."/>
            <person name="Xin Y."/>
            <person name="Zou X."/>
            <person name="Han Y."/>
            <person name="Worley K."/>
            <person name="Muzny D."/>
            <person name="Gibbs R."/>
        </authorList>
    </citation>
    <scope>NUCLEOTIDE SEQUENCE</scope>
    <source>
        <strain evidence="2">Sampled in the wild</strain>
    </source>
</reference>
<organism evidence="2 3">
    <name type="scientific">Ladona fulva</name>
    <name type="common">Scarce chaser dragonfly</name>
    <name type="synonym">Libellula fulva</name>
    <dbReference type="NCBI Taxonomy" id="123851"/>
    <lineage>
        <taxon>Eukaryota</taxon>
        <taxon>Metazoa</taxon>
        <taxon>Ecdysozoa</taxon>
        <taxon>Arthropoda</taxon>
        <taxon>Hexapoda</taxon>
        <taxon>Insecta</taxon>
        <taxon>Pterygota</taxon>
        <taxon>Palaeoptera</taxon>
        <taxon>Odonata</taxon>
        <taxon>Epiprocta</taxon>
        <taxon>Anisoptera</taxon>
        <taxon>Libelluloidea</taxon>
        <taxon>Libellulidae</taxon>
        <taxon>Ladona</taxon>
    </lineage>
</organism>
<accession>A0A8K0KP33</accession>
<proteinExistence type="predicted"/>
<dbReference type="Proteomes" id="UP000792457">
    <property type="component" value="Unassembled WGS sequence"/>
</dbReference>
<evidence type="ECO:0000256" key="1">
    <source>
        <dbReference type="SAM" id="MobiDB-lite"/>
    </source>
</evidence>
<comment type="caution">
    <text evidence="2">The sequence shown here is derived from an EMBL/GenBank/DDBJ whole genome shotgun (WGS) entry which is preliminary data.</text>
</comment>
<keyword evidence="3" id="KW-1185">Reference proteome</keyword>
<reference evidence="2" key="1">
    <citation type="submission" date="2013-04" db="EMBL/GenBank/DDBJ databases">
        <authorList>
            <person name="Qu J."/>
            <person name="Murali S.C."/>
            <person name="Bandaranaike D."/>
            <person name="Bellair M."/>
            <person name="Blankenburg K."/>
            <person name="Chao H."/>
            <person name="Dinh H."/>
            <person name="Doddapaneni H."/>
            <person name="Downs B."/>
            <person name="Dugan-Rocha S."/>
            <person name="Elkadiri S."/>
            <person name="Gnanaolivu R.D."/>
            <person name="Hernandez B."/>
            <person name="Javaid M."/>
            <person name="Jayaseelan J.C."/>
            <person name="Lee S."/>
            <person name="Li M."/>
            <person name="Ming W."/>
            <person name="Munidasa M."/>
            <person name="Muniz J."/>
            <person name="Nguyen L."/>
            <person name="Ongeri F."/>
            <person name="Osuji N."/>
            <person name="Pu L.-L."/>
            <person name="Puazo M."/>
            <person name="Qu C."/>
            <person name="Quiroz J."/>
            <person name="Raj R."/>
            <person name="Weissenberger G."/>
            <person name="Xin Y."/>
            <person name="Zou X."/>
            <person name="Han Y."/>
            <person name="Richards S."/>
            <person name="Worley K."/>
            <person name="Muzny D."/>
            <person name="Gibbs R."/>
        </authorList>
    </citation>
    <scope>NUCLEOTIDE SEQUENCE</scope>
    <source>
        <strain evidence="2">Sampled in the wild</strain>
    </source>
</reference>
<sequence>MCINFTGNTQPNTIQHQRHSTSKNNKIIPLRGRQHSSSQRTESQWNHQENNEYLRKIRKWSQQWKLRLNPAKSAFINFTKKSSPQYSPKTTSKIHNVHIPRETDHKFLGNANLATQHKKPSVKKQQDPTLQIHATTTSDIRRLLNQTWPKKQHQEIRNNTKQNATLPDILIAISKTKRNLKNSQHQGRKRTDHRTSQKI</sequence>